<reference evidence="1" key="1">
    <citation type="submission" date="2020-04" db="EMBL/GenBank/DDBJ databases">
        <authorList>
            <person name="Chiriac C."/>
            <person name="Salcher M."/>
            <person name="Ghai R."/>
            <person name="Kavagutti S V."/>
        </authorList>
    </citation>
    <scope>NUCLEOTIDE SEQUENCE</scope>
</reference>
<dbReference type="Gene3D" id="3.40.630.30">
    <property type="match status" value="1"/>
</dbReference>
<accession>A0A6J5N4S6</accession>
<dbReference type="SUPFAM" id="SSF55729">
    <property type="entry name" value="Acyl-CoA N-acyltransferases (Nat)"/>
    <property type="match status" value="1"/>
</dbReference>
<organism evidence="1">
    <name type="scientific">uncultured Caudovirales phage</name>
    <dbReference type="NCBI Taxonomy" id="2100421"/>
    <lineage>
        <taxon>Viruses</taxon>
        <taxon>Duplodnaviria</taxon>
        <taxon>Heunggongvirae</taxon>
        <taxon>Uroviricota</taxon>
        <taxon>Caudoviricetes</taxon>
        <taxon>Peduoviridae</taxon>
        <taxon>Maltschvirus</taxon>
        <taxon>Maltschvirus maltsch</taxon>
    </lineage>
</organism>
<name>A0A6J5N4S6_9CAUD</name>
<dbReference type="InterPro" id="IPR016181">
    <property type="entry name" value="Acyl_CoA_acyltransferase"/>
</dbReference>
<protein>
    <submittedName>
        <fullName evidence="1">Uncharacterized protein</fullName>
    </submittedName>
</protein>
<dbReference type="EMBL" id="LR796547">
    <property type="protein sequence ID" value="CAB4150749.1"/>
    <property type="molecule type" value="Genomic_DNA"/>
</dbReference>
<gene>
    <name evidence="1" type="ORF">UFOVP577_30</name>
</gene>
<sequence>MLVQLLDPDPILRDDPVRPSISPKRRIEGGNRCVYAWVEDRQICSVVCVSQPESIPKTERELFVTGWIPTSSLVVLYSVWSYKPGCGSKLVNALVKRIRNQGWFRIVTMSPKTEMARQFHLKNGAKVLQVNKKTVNYEY</sequence>
<proteinExistence type="predicted"/>
<evidence type="ECO:0000313" key="1">
    <source>
        <dbReference type="EMBL" id="CAB4150749.1"/>
    </source>
</evidence>